<gene>
    <name evidence="5" type="ORF">DNTS_021405</name>
</gene>
<evidence type="ECO:0000256" key="3">
    <source>
        <dbReference type="ARBA" id="ARBA00023128"/>
    </source>
</evidence>
<comment type="subcellular location">
    <subcellularLocation>
        <location evidence="1">Mitochondrion</location>
    </subcellularLocation>
</comment>
<keyword evidence="4" id="KW-0687">Ribonucleoprotein</keyword>
<dbReference type="InterPro" id="IPR039982">
    <property type="entry name" value="Ribosomal_mL65"/>
</dbReference>
<dbReference type="Pfam" id="PF07147">
    <property type="entry name" value="PDCD9"/>
    <property type="match status" value="1"/>
</dbReference>
<dbReference type="EMBL" id="SRMA01025337">
    <property type="protein sequence ID" value="TRY95878.1"/>
    <property type="molecule type" value="Genomic_DNA"/>
</dbReference>
<name>A0A553R134_9TELE</name>
<dbReference type="InterPro" id="IPR010793">
    <property type="entry name" value="Ribosomal_mL37/mL65"/>
</dbReference>
<evidence type="ECO:0000313" key="6">
    <source>
        <dbReference type="Proteomes" id="UP000316079"/>
    </source>
</evidence>
<evidence type="ECO:0000256" key="2">
    <source>
        <dbReference type="ARBA" id="ARBA00022980"/>
    </source>
</evidence>
<dbReference type="Proteomes" id="UP000316079">
    <property type="component" value="Unassembled WGS sequence"/>
</dbReference>
<dbReference type="PANTHER" id="PTHR13014">
    <property type="entry name" value="MITOCHONDRIAL 28S RIBOSOMAL PROTEIN S30/P52 PRO-APOTOTIC PROTEIN"/>
    <property type="match status" value="1"/>
</dbReference>
<keyword evidence="6" id="KW-1185">Reference proteome</keyword>
<keyword evidence="3" id="KW-0496">Mitochondrion</keyword>
<organism evidence="5 6">
    <name type="scientific">Danionella cerebrum</name>
    <dbReference type="NCBI Taxonomy" id="2873325"/>
    <lineage>
        <taxon>Eukaryota</taxon>
        <taxon>Metazoa</taxon>
        <taxon>Chordata</taxon>
        <taxon>Craniata</taxon>
        <taxon>Vertebrata</taxon>
        <taxon>Euteleostomi</taxon>
        <taxon>Actinopterygii</taxon>
        <taxon>Neopterygii</taxon>
        <taxon>Teleostei</taxon>
        <taxon>Ostariophysi</taxon>
        <taxon>Cypriniformes</taxon>
        <taxon>Danionidae</taxon>
        <taxon>Danioninae</taxon>
        <taxon>Danionella</taxon>
    </lineage>
</organism>
<evidence type="ECO:0000313" key="5">
    <source>
        <dbReference type="EMBL" id="TRY95878.1"/>
    </source>
</evidence>
<dbReference type="AlphaFoldDB" id="A0A553R134"/>
<protein>
    <recommendedName>
        <fullName evidence="7">28S ribosomal protein S30, mitochondrial</fullName>
    </recommendedName>
</protein>
<evidence type="ECO:0000256" key="4">
    <source>
        <dbReference type="ARBA" id="ARBA00023274"/>
    </source>
</evidence>
<dbReference type="STRING" id="623744.A0A553R134"/>
<proteinExistence type="predicted"/>
<dbReference type="PANTHER" id="PTHR13014:SF3">
    <property type="entry name" value="LARGE RIBOSOMAL SUBUNIT PROTEIN ML65"/>
    <property type="match status" value="1"/>
</dbReference>
<comment type="caution">
    <text evidence="5">The sequence shown here is derived from an EMBL/GenBank/DDBJ whole genome shotgun (WGS) entry which is preliminary data.</text>
</comment>
<keyword evidence="2" id="KW-0689">Ribosomal protein</keyword>
<dbReference type="OrthoDB" id="6041973at2759"/>
<evidence type="ECO:0000256" key="1">
    <source>
        <dbReference type="ARBA" id="ARBA00004173"/>
    </source>
</evidence>
<reference evidence="5 6" key="1">
    <citation type="journal article" date="2019" name="Sci. Data">
        <title>Hybrid genome assembly and annotation of Danionella translucida.</title>
        <authorList>
            <person name="Kadobianskyi M."/>
            <person name="Schulze L."/>
            <person name="Schuelke M."/>
            <person name="Judkewitz B."/>
        </authorList>
    </citation>
    <scope>NUCLEOTIDE SEQUENCE [LARGE SCALE GENOMIC DNA]</scope>
    <source>
        <strain evidence="5 6">Bolton</strain>
    </source>
</reference>
<evidence type="ECO:0008006" key="7">
    <source>
        <dbReference type="Google" id="ProtNLM"/>
    </source>
</evidence>
<accession>A0A553R134</accession>
<sequence>MASCGRLPLHPLLFVSSSRFVCVRNVQAEASKAEAVYPPILPSRTAKSVASKKRVVAERFAELRLQPPQEKIRVLTRIQRMKYVVYPQTFAINADKWYQHFTKTAYISGLPEKYTGKDFSAALDETLFAEVKSVVQTSLLQERWYLKKSKAFLQKQQLHDVAPFIRNLVLCLRNLVTKANPVLAGSSVDIEPQVHFYWLRGESTVPRGHRGGRIDPMRFQIDDTPITQIRIHQQLPEFLPLEDKTSSEVPVITLAPDLLPLFRRQYDNNIYIGAKLEDPCSYGHTQFHMVPDRFCRKLMSKRGLNDQIEVFLRANGIASLFAWTGAQAMYQGFWSEEDVTRPFVSQAVITDGQFFSFFCYQLNTLGLSPRADGLTDRNNVCWGTESMPLYEKIRNGEIVGWNDEVLRVLLQFFLNKPH</sequence>
<dbReference type="GO" id="GO:0003735">
    <property type="term" value="F:structural constituent of ribosome"/>
    <property type="evidence" value="ECO:0007669"/>
    <property type="project" value="InterPro"/>
</dbReference>
<dbReference type="GO" id="GO:0006412">
    <property type="term" value="P:translation"/>
    <property type="evidence" value="ECO:0007669"/>
    <property type="project" value="InterPro"/>
</dbReference>
<dbReference type="GO" id="GO:0005762">
    <property type="term" value="C:mitochondrial large ribosomal subunit"/>
    <property type="evidence" value="ECO:0007669"/>
    <property type="project" value="TreeGrafter"/>
</dbReference>